<protein>
    <submittedName>
        <fullName evidence="2">Putative salivary toxin-like peptide</fullName>
    </submittedName>
</protein>
<proteinExistence type="predicted"/>
<dbReference type="EMBL" id="GFDF01005864">
    <property type="protein sequence ID" value="JAV08220.1"/>
    <property type="molecule type" value="Transcribed_RNA"/>
</dbReference>
<organism evidence="2">
    <name type="scientific">Nyssomyia neivai</name>
    <dbReference type="NCBI Taxonomy" id="330878"/>
    <lineage>
        <taxon>Eukaryota</taxon>
        <taxon>Metazoa</taxon>
        <taxon>Ecdysozoa</taxon>
        <taxon>Arthropoda</taxon>
        <taxon>Hexapoda</taxon>
        <taxon>Insecta</taxon>
        <taxon>Pterygota</taxon>
        <taxon>Neoptera</taxon>
        <taxon>Endopterygota</taxon>
        <taxon>Diptera</taxon>
        <taxon>Nematocera</taxon>
        <taxon>Psychodoidea</taxon>
        <taxon>Psychodidae</taxon>
        <taxon>Nyssomyia</taxon>
    </lineage>
</organism>
<sequence length="81" mass="9202">MDSKLIILCFIIAAIVAIYATPSNLPEEHSPSRTKRATCKYLFGWCGDGSKCCKYLTCATFNACWWNGQTYIDTLRIDRQN</sequence>
<feature type="signal peptide" evidence="1">
    <location>
        <begin position="1"/>
        <end position="20"/>
    </location>
</feature>
<feature type="chain" id="PRO_5012499172" evidence="1">
    <location>
        <begin position="21"/>
        <end position="81"/>
    </location>
</feature>
<evidence type="ECO:0000313" key="2">
    <source>
        <dbReference type="EMBL" id="JAV08220.1"/>
    </source>
</evidence>
<evidence type="ECO:0000256" key="1">
    <source>
        <dbReference type="SAM" id="SignalP"/>
    </source>
</evidence>
<name>A0A1L8DPG0_9DIPT</name>
<reference evidence="2" key="1">
    <citation type="submission" date="2016-12" db="EMBL/GenBank/DDBJ databases">
        <title>An insight into the sialome and mialome of the sand fly, Nyssomyia neivai.</title>
        <authorList>
            <person name="Sebastian V."/>
            <person name="Goulart T.M."/>
            <person name="Oliveira W."/>
            <person name="Calvo E."/>
            <person name="Oliveira L.F."/>
            <person name="Pinto M.C."/>
            <person name="Rosselino A.M."/>
            <person name="Ribeiro J.M."/>
        </authorList>
    </citation>
    <scope>NUCLEOTIDE SEQUENCE</scope>
</reference>
<accession>A0A1L8DPG0</accession>
<keyword evidence="1" id="KW-0732">Signal</keyword>
<dbReference type="AlphaFoldDB" id="A0A1L8DPG0"/>